<proteinExistence type="predicted"/>
<accession>A0A1I8FJ92</accession>
<sequence length="362" mass="38964">MDCLYGKCVLYVTDCVLAEMEKMGEKYRGGLEDSARSPVRRLSCLHKGTYADELSGSAASPITKFYIVATCDRDLRRRLRRVPGVRPSCTCTPGGSRSRRMPDALVLRELLDDLPCLNLPVPLLGLSKAADAAATAALAIGELLRRLPGRRSRQSSGDACAAAAKLMADEPPPWWMRDIGATGPRDARRLRCLRKILGVRKRLPRVRAEAKGQGRARGQGQAGGQGRAGGQGQSECQGRAGVKAEDKENSGNNRRLLQHQIVAASAERATIWAVSRHISPPPLSLVSCLGRHKAQRSQRDSLHQAEAGGRMRQAAGLGQRGRRSVAIDTQAVGRLVCQQDGAPVDAEAAPSGELASGFWQIP</sequence>
<comment type="subcellular location">
    <subcellularLocation>
        <location evidence="1">Nucleus</location>
        <location evidence="1">Nucleolus</location>
    </subcellularLocation>
</comment>
<dbReference type="InterPro" id="IPR006984">
    <property type="entry name" value="Fcf1/UTP23"/>
</dbReference>
<feature type="compositionally biased region" description="Gly residues" evidence="5">
    <location>
        <begin position="215"/>
        <end position="232"/>
    </location>
</feature>
<dbReference type="PANTHER" id="PTHR12416">
    <property type="entry name" value="RRNA-PROCESSING PROTEIN UTP23 HOMOLOG"/>
    <property type="match status" value="1"/>
</dbReference>
<keyword evidence="6" id="KW-1185">Reference proteome</keyword>
<organism evidence="6 7">
    <name type="scientific">Macrostomum lignano</name>
    <dbReference type="NCBI Taxonomy" id="282301"/>
    <lineage>
        <taxon>Eukaryota</taxon>
        <taxon>Metazoa</taxon>
        <taxon>Spiralia</taxon>
        <taxon>Lophotrochozoa</taxon>
        <taxon>Platyhelminthes</taxon>
        <taxon>Rhabditophora</taxon>
        <taxon>Macrostomorpha</taxon>
        <taxon>Macrostomida</taxon>
        <taxon>Macrostomidae</taxon>
        <taxon>Macrostomum</taxon>
    </lineage>
</organism>
<keyword evidence="2" id="KW-0690">Ribosome biogenesis</keyword>
<dbReference type="InterPro" id="IPR029060">
    <property type="entry name" value="PIN-like_dom_sf"/>
</dbReference>
<evidence type="ECO:0000313" key="6">
    <source>
        <dbReference type="Proteomes" id="UP000095280"/>
    </source>
</evidence>
<dbReference type="Gene3D" id="3.40.50.1010">
    <property type="entry name" value="5'-nuclease"/>
    <property type="match status" value="1"/>
</dbReference>
<feature type="region of interest" description="Disordered" evidence="5">
    <location>
        <begin position="204"/>
        <end position="254"/>
    </location>
</feature>
<evidence type="ECO:0000313" key="7">
    <source>
        <dbReference type="WBParaSite" id="maker-unitig_36762-snap-gene-0.2-mRNA-1"/>
    </source>
</evidence>
<evidence type="ECO:0000256" key="1">
    <source>
        <dbReference type="ARBA" id="ARBA00004604"/>
    </source>
</evidence>
<dbReference type="GO" id="GO:0032040">
    <property type="term" value="C:small-subunit processome"/>
    <property type="evidence" value="ECO:0007669"/>
    <property type="project" value="InterPro"/>
</dbReference>
<keyword evidence="3" id="KW-0698">rRNA processing</keyword>
<reference evidence="7" key="1">
    <citation type="submission" date="2016-11" db="UniProtKB">
        <authorList>
            <consortium name="WormBaseParasite"/>
        </authorList>
    </citation>
    <scope>IDENTIFICATION</scope>
</reference>
<dbReference type="WBParaSite" id="maker-unitig_36762-snap-gene-0.2-mRNA-1">
    <property type="protein sequence ID" value="maker-unitig_36762-snap-gene-0.2-mRNA-1"/>
    <property type="gene ID" value="maker-unitig_36762-snap-gene-0.2"/>
</dbReference>
<evidence type="ECO:0000256" key="3">
    <source>
        <dbReference type="ARBA" id="ARBA00022552"/>
    </source>
</evidence>
<evidence type="ECO:0000256" key="2">
    <source>
        <dbReference type="ARBA" id="ARBA00022517"/>
    </source>
</evidence>
<dbReference type="GO" id="GO:0006364">
    <property type="term" value="P:rRNA processing"/>
    <property type="evidence" value="ECO:0007669"/>
    <property type="project" value="UniProtKB-KW"/>
</dbReference>
<name>A0A1I8FJ92_9PLAT</name>
<evidence type="ECO:0000256" key="5">
    <source>
        <dbReference type="SAM" id="MobiDB-lite"/>
    </source>
</evidence>
<dbReference type="Proteomes" id="UP000095280">
    <property type="component" value="Unplaced"/>
</dbReference>
<dbReference type="AlphaFoldDB" id="A0A1I8FJ92"/>
<protein>
    <submittedName>
        <fullName evidence="7">PINc domain-containing protein</fullName>
    </submittedName>
</protein>
<dbReference type="SUPFAM" id="SSF88723">
    <property type="entry name" value="PIN domain-like"/>
    <property type="match status" value="1"/>
</dbReference>
<evidence type="ECO:0000256" key="4">
    <source>
        <dbReference type="ARBA" id="ARBA00023242"/>
    </source>
</evidence>
<keyword evidence="4" id="KW-0539">Nucleus</keyword>
<dbReference type="Pfam" id="PF04900">
    <property type="entry name" value="Fcf1"/>
    <property type="match status" value="1"/>
</dbReference>